<dbReference type="GO" id="GO:0005524">
    <property type="term" value="F:ATP binding"/>
    <property type="evidence" value="ECO:0007669"/>
    <property type="project" value="InterPro"/>
</dbReference>
<dbReference type="InterPro" id="IPR036615">
    <property type="entry name" value="Mur_ligase_C_dom_sf"/>
</dbReference>
<accession>K2PSJ1</accession>
<evidence type="ECO:0000259" key="1">
    <source>
        <dbReference type="Pfam" id="PF01225"/>
    </source>
</evidence>
<dbReference type="Proteomes" id="UP000007364">
    <property type="component" value="Unassembled WGS sequence"/>
</dbReference>
<reference evidence="3 4" key="1">
    <citation type="journal article" date="2012" name="J. Bacteriol.">
        <title>Genome Sequence of Galbibacter marinum Type Strain ck-I2-15.</title>
        <authorList>
            <person name="Lai Q."/>
            <person name="Li C."/>
            <person name="Shao Z."/>
        </authorList>
    </citation>
    <scope>NUCLEOTIDE SEQUENCE [LARGE SCALE GENOMIC DNA]</scope>
    <source>
        <strain evidence="4">ck-I2-15</strain>
    </source>
</reference>
<dbReference type="Pfam" id="PF01225">
    <property type="entry name" value="Mur_ligase"/>
    <property type="match status" value="1"/>
</dbReference>
<dbReference type="Pfam" id="PF08245">
    <property type="entry name" value="Mur_ligase_M"/>
    <property type="match status" value="1"/>
</dbReference>
<gene>
    <name evidence="3" type="ORF">I215_12313</name>
</gene>
<dbReference type="InterPro" id="IPR050061">
    <property type="entry name" value="MurCDEF_pg_biosynth"/>
</dbReference>
<name>K2PSJ1_9FLAO</name>
<dbReference type="PANTHER" id="PTHR43445:SF5">
    <property type="entry name" value="UDP-N-ACETYLMURAMATE--L-ALANYL-GAMMA-D-GLUTAMYL-MESO-2,6-DIAMINOHEPTANDIOATE LIGASE"/>
    <property type="match status" value="1"/>
</dbReference>
<evidence type="ECO:0000259" key="2">
    <source>
        <dbReference type="Pfam" id="PF08245"/>
    </source>
</evidence>
<dbReference type="GO" id="GO:0016881">
    <property type="term" value="F:acid-amino acid ligase activity"/>
    <property type="evidence" value="ECO:0007669"/>
    <property type="project" value="InterPro"/>
</dbReference>
<dbReference type="PANTHER" id="PTHR43445">
    <property type="entry name" value="UDP-N-ACETYLMURAMATE--L-ALANINE LIGASE-RELATED"/>
    <property type="match status" value="1"/>
</dbReference>
<dbReference type="InterPro" id="IPR013221">
    <property type="entry name" value="Mur_ligase_cen"/>
</dbReference>
<dbReference type="SUPFAM" id="SSF51984">
    <property type="entry name" value="MurCD N-terminal domain"/>
    <property type="match status" value="1"/>
</dbReference>
<evidence type="ECO:0000313" key="3">
    <source>
        <dbReference type="EMBL" id="EKF54519.1"/>
    </source>
</evidence>
<dbReference type="SUPFAM" id="SSF53244">
    <property type="entry name" value="MurD-like peptide ligases, peptide-binding domain"/>
    <property type="match status" value="1"/>
</dbReference>
<dbReference type="InterPro" id="IPR036565">
    <property type="entry name" value="Mur-like_cat_sf"/>
</dbReference>
<dbReference type="OrthoDB" id="9804126at2"/>
<dbReference type="InterPro" id="IPR000713">
    <property type="entry name" value="Mur_ligase_N"/>
</dbReference>
<dbReference type="PATRIC" id="fig|555500.3.peg.2533"/>
<dbReference type="Gene3D" id="3.90.190.20">
    <property type="entry name" value="Mur ligase, C-terminal domain"/>
    <property type="match status" value="1"/>
</dbReference>
<feature type="domain" description="Mur ligase central" evidence="2">
    <location>
        <begin position="108"/>
        <end position="280"/>
    </location>
</feature>
<dbReference type="eggNOG" id="COG0773">
    <property type="taxonomic scope" value="Bacteria"/>
</dbReference>
<comment type="caution">
    <text evidence="3">The sequence shown here is derived from an EMBL/GenBank/DDBJ whole genome shotgun (WGS) entry which is preliminary data.</text>
</comment>
<keyword evidence="3" id="KW-0436">Ligase</keyword>
<protein>
    <submittedName>
        <fullName evidence="3">UDP-N-acetylmuramate--L-alanine ligase</fullName>
    </submittedName>
</protein>
<dbReference type="STRING" id="555500.I215_12313"/>
<dbReference type="EMBL" id="AMSG01000020">
    <property type="protein sequence ID" value="EKF54519.1"/>
    <property type="molecule type" value="Genomic_DNA"/>
</dbReference>
<proteinExistence type="predicted"/>
<dbReference type="RefSeq" id="WP_008992301.1">
    <property type="nucleotide sequence ID" value="NZ_AMSG01000020.1"/>
</dbReference>
<dbReference type="Gene3D" id="3.40.1190.10">
    <property type="entry name" value="Mur-like, catalytic domain"/>
    <property type="match status" value="1"/>
</dbReference>
<keyword evidence="4" id="KW-1185">Reference proteome</keyword>
<organism evidence="3 4">
    <name type="scientific">Galbibacter marinus</name>
    <dbReference type="NCBI Taxonomy" id="555500"/>
    <lineage>
        <taxon>Bacteria</taxon>
        <taxon>Pseudomonadati</taxon>
        <taxon>Bacteroidota</taxon>
        <taxon>Flavobacteriia</taxon>
        <taxon>Flavobacteriales</taxon>
        <taxon>Flavobacteriaceae</taxon>
        <taxon>Galbibacter</taxon>
    </lineage>
</organism>
<feature type="domain" description="Mur ligase N-terminal catalytic" evidence="1">
    <location>
        <begin position="2"/>
        <end position="99"/>
    </location>
</feature>
<dbReference type="Gene3D" id="3.40.50.720">
    <property type="entry name" value="NAD(P)-binding Rossmann-like Domain"/>
    <property type="match status" value="1"/>
</dbReference>
<dbReference type="AlphaFoldDB" id="K2PSJ1"/>
<dbReference type="SUPFAM" id="SSF53623">
    <property type="entry name" value="MurD-like peptide ligases, catalytic domain"/>
    <property type="match status" value="1"/>
</dbReference>
<evidence type="ECO:0000313" key="4">
    <source>
        <dbReference type="Proteomes" id="UP000007364"/>
    </source>
</evidence>
<sequence length="451" mass="50798">MKIHFIAIGGSAMHNLALALQQKGHHITGSDDVIYEPSKSRLEAAGLAPESFGWFPEKIDHSLDAVILGMHAKLDNPELLRAQELGLEIYSYPEFIYQQSKYKTRVVIGGSHGKTTITAMILHVLDYHDKEVDYMVGAQLDGFDTMVKLTDENDFIVLEGDEYLSSPIDRRPKFHLYKPNIALLSGIAWDHINVFETYQDYVEQFKIYVDSIVEGGSITYNMEDPEVVKVVEESENQIRKIPYYTPEHYINDGVTYLETPEGAMPIEVFGKHNLSNLAGAKWICQHMGVDQDDFYQAIASFKGASKRLDKLAQNNNTVVYKDFAHAPSKVKATLGAVKEQYSNKTIVACLELHTYSSLNATFIKEYKDSLNAADTAVVYYTPEALKIKKLESLSIEQIKEAFGREDLIIYTDPQDFSDFIFDLGLDNTALLLMSSGAYGGLDIEKLKERVK</sequence>